<dbReference type="EMBL" id="SJSN01000012">
    <property type="protein sequence ID" value="TCD05855.1"/>
    <property type="molecule type" value="Genomic_DNA"/>
</dbReference>
<sequence>MDNEQIRALLKKYNSGKCTEEEMLWIEKSFFEFNEQDIELSYKKLEGLKKQTYSHLPKPTTKFNGLRILISAATAAAIIAIAIYIFLPHTPNNTAASLNLAEHILAKGNVAQIKLSNGKTIQLDESKNEITINASSIAYADGTKIEIANDVLEQTISTPRGGEYQIVLSDGTKVWLNAATVLQYPTSFREQAKRSVRLVSGEAYFEVAKDKKHPFIVNTSGQTLTVLGTHFNIKAYQSEVKTTLLEGAVKINSASQSDSIRLKPGEQSLAVGNKFQKRNADIDLEMAWKNGRMKFRNATLQSMLPEVERWYNIQIEYEGKTPDIHLTGGISRKSSLATLLKLLQMSGVNFTLNERQGIKTLTIKS</sequence>
<dbReference type="AlphaFoldDB" id="A0A4R0P0H3"/>
<dbReference type="InterPro" id="IPR006860">
    <property type="entry name" value="FecR"/>
</dbReference>
<keyword evidence="1" id="KW-0812">Transmembrane</keyword>
<dbReference type="Pfam" id="PF16344">
    <property type="entry name" value="FecR_C"/>
    <property type="match status" value="1"/>
</dbReference>
<dbReference type="PANTHER" id="PTHR30273:SF2">
    <property type="entry name" value="PROTEIN FECR"/>
    <property type="match status" value="1"/>
</dbReference>
<dbReference type="Pfam" id="PF04773">
    <property type="entry name" value="FecR"/>
    <property type="match status" value="1"/>
</dbReference>
<comment type="caution">
    <text evidence="4">The sequence shown here is derived from an EMBL/GenBank/DDBJ whole genome shotgun (WGS) entry which is preliminary data.</text>
</comment>
<gene>
    <name evidence="4" type="ORF">EZ449_15435</name>
</gene>
<evidence type="ECO:0000259" key="2">
    <source>
        <dbReference type="Pfam" id="PF04773"/>
    </source>
</evidence>
<dbReference type="RefSeq" id="WP_131560430.1">
    <property type="nucleotide sequence ID" value="NZ_SJSN01000012.1"/>
</dbReference>
<organism evidence="4 5">
    <name type="scientific">Pedobacter frigidisoli</name>
    <dbReference type="NCBI Taxonomy" id="2530455"/>
    <lineage>
        <taxon>Bacteria</taxon>
        <taxon>Pseudomonadati</taxon>
        <taxon>Bacteroidota</taxon>
        <taxon>Sphingobacteriia</taxon>
        <taxon>Sphingobacteriales</taxon>
        <taxon>Sphingobacteriaceae</taxon>
        <taxon>Pedobacter</taxon>
    </lineage>
</organism>
<dbReference type="PIRSF" id="PIRSF018266">
    <property type="entry name" value="FecR"/>
    <property type="match status" value="1"/>
</dbReference>
<accession>A0A4R0P0H3</accession>
<dbReference type="OrthoDB" id="1099963at2"/>
<dbReference type="InterPro" id="IPR012373">
    <property type="entry name" value="Ferrdict_sens_TM"/>
</dbReference>
<feature type="domain" description="Protein FecR C-terminal" evidence="3">
    <location>
        <begin position="293"/>
        <end position="356"/>
    </location>
</feature>
<keyword evidence="5" id="KW-1185">Reference proteome</keyword>
<dbReference type="GO" id="GO:0016989">
    <property type="term" value="F:sigma factor antagonist activity"/>
    <property type="evidence" value="ECO:0007669"/>
    <property type="project" value="TreeGrafter"/>
</dbReference>
<name>A0A4R0P0H3_9SPHI</name>
<reference evidence="4 5" key="1">
    <citation type="submission" date="2019-02" db="EMBL/GenBank/DDBJ databases">
        <title>Pedobacter sp. RP-3-11 sp. nov., isolated from Arctic soil.</title>
        <authorList>
            <person name="Dahal R.H."/>
        </authorList>
    </citation>
    <scope>NUCLEOTIDE SEQUENCE [LARGE SCALE GENOMIC DNA]</scope>
    <source>
        <strain evidence="4 5">RP-3-11</strain>
    </source>
</reference>
<dbReference type="Gene3D" id="2.60.120.1440">
    <property type="match status" value="1"/>
</dbReference>
<keyword evidence="1" id="KW-0472">Membrane</keyword>
<feature type="domain" description="FecR protein" evidence="2">
    <location>
        <begin position="155"/>
        <end position="250"/>
    </location>
</feature>
<evidence type="ECO:0000256" key="1">
    <source>
        <dbReference type="SAM" id="Phobius"/>
    </source>
</evidence>
<dbReference type="Gene3D" id="3.55.50.30">
    <property type="match status" value="1"/>
</dbReference>
<dbReference type="Proteomes" id="UP000291485">
    <property type="component" value="Unassembled WGS sequence"/>
</dbReference>
<evidence type="ECO:0000313" key="5">
    <source>
        <dbReference type="Proteomes" id="UP000291485"/>
    </source>
</evidence>
<evidence type="ECO:0000313" key="4">
    <source>
        <dbReference type="EMBL" id="TCD05855.1"/>
    </source>
</evidence>
<feature type="transmembrane region" description="Helical" evidence="1">
    <location>
        <begin position="68"/>
        <end position="87"/>
    </location>
</feature>
<dbReference type="PANTHER" id="PTHR30273">
    <property type="entry name" value="PERIPLASMIC SIGNAL SENSOR AND SIGMA FACTOR ACTIVATOR FECR-RELATED"/>
    <property type="match status" value="1"/>
</dbReference>
<dbReference type="InterPro" id="IPR032508">
    <property type="entry name" value="FecR_C"/>
</dbReference>
<keyword evidence="1" id="KW-1133">Transmembrane helix</keyword>
<proteinExistence type="predicted"/>
<evidence type="ECO:0000259" key="3">
    <source>
        <dbReference type="Pfam" id="PF16344"/>
    </source>
</evidence>
<protein>
    <submittedName>
        <fullName evidence="4">DUF4974 domain-containing protein</fullName>
    </submittedName>
</protein>